<feature type="chain" id="PRO_5045603898" evidence="1">
    <location>
        <begin position="20"/>
        <end position="149"/>
    </location>
</feature>
<keyword evidence="1" id="KW-0732">Signal</keyword>
<protein>
    <submittedName>
        <fullName evidence="2">Thioredoxin family protein</fullName>
    </submittedName>
</protein>
<comment type="caution">
    <text evidence="2">The sequence shown here is derived from an EMBL/GenBank/DDBJ whole genome shotgun (WGS) entry which is preliminary data.</text>
</comment>
<gene>
    <name evidence="2" type="ORF">NJT12_16015</name>
</gene>
<dbReference type="InterPro" id="IPR036249">
    <property type="entry name" value="Thioredoxin-like_sf"/>
</dbReference>
<accession>A0ABT4WEY3</accession>
<dbReference type="Proteomes" id="UP001212170">
    <property type="component" value="Unassembled WGS sequence"/>
</dbReference>
<name>A0ABT4WEY3_9FLAO</name>
<organism evidence="2 3">
    <name type="scientific">Flavobacterium azizsancarii</name>
    <dbReference type="NCBI Taxonomy" id="2961580"/>
    <lineage>
        <taxon>Bacteria</taxon>
        <taxon>Pseudomonadati</taxon>
        <taxon>Bacteroidota</taxon>
        <taxon>Flavobacteriia</taxon>
        <taxon>Flavobacteriales</taxon>
        <taxon>Flavobacteriaceae</taxon>
        <taxon>Flavobacterium</taxon>
    </lineage>
</organism>
<evidence type="ECO:0000313" key="2">
    <source>
        <dbReference type="EMBL" id="MDA6071122.1"/>
    </source>
</evidence>
<dbReference type="RefSeq" id="WP_271336939.1">
    <property type="nucleotide sequence ID" value="NZ_JAMZNK010000029.1"/>
</dbReference>
<dbReference type="EMBL" id="JAMZNK010000029">
    <property type="protein sequence ID" value="MDA6071122.1"/>
    <property type="molecule type" value="Genomic_DNA"/>
</dbReference>
<dbReference type="Gene3D" id="3.40.30.10">
    <property type="entry name" value="Glutaredoxin"/>
    <property type="match status" value="1"/>
</dbReference>
<feature type="signal peptide" evidence="1">
    <location>
        <begin position="1"/>
        <end position="19"/>
    </location>
</feature>
<evidence type="ECO:0000313" key="3">
    <source>
        <dbReference type="Proteomes" id="UP001212170"/>
    </source>
</evidence>
<reference evidence="2 3" key="1">
    <citation type="journal article" date="2023" name="Chemosphere">
        <title>Whole genome analysis of Flavobacterium aziz-sancarii sp. nov., isolated from Ardley Island (Antarctica), revealed a rich resistome and bioremediation potential.</title>
        <authorList>
            <person name="Otur C."/>
            <person name="Okay S."/>
            <person name="Kurt-Kizildogan A."/>
        </authorList>
    </citation>
    <scope>NUCLEOTIDE SEQUENCE [LARGE SCALE GENOMIC DNA]</scope>
    <source>
        <strain evidence="2 3">AC</strain>
    </source>
</reference>
<keyword evidence="3" id="KW-1185">Reference proteome</keyword>
<sequence>MIKKLLVLLFFLASFLVHSQNLVWKTNMNDAIKMSDEQRKPLLIFFTANGISKSIQSEVFETSDFLDWSGKNVVLLRLDLSDSSISDEEKEQNIRLKEALGIEELPQVCLAAAFIRKNRPRIDKLGLLSYKVGGVKQWISDAKIILLGE</sequence>
<dbReference type="SUPFAM" id="SSF52833">
    <property type="entry name" value="Thioredoxin-like"/>
    <property type="match status" value="1"/>
</dbReference>
<evidence type="ECO:0000256" key="1">
    <source>
        <dbReference type="SAM" id="SignalP"/>
    </source>
</evidence>
<proteinExistence type="predicted"/>